<evidence type="ECO:0000313" key="1">
    <source>
        <dbReference type="EMBL" id="TRY15832.1"/>
    </source>
</evidence>
<evidence type="ECO:0000313" key="2">
    <source>
        <dbReference type="Proteomes" id="UP000318126"/>
    </source>
</evidence>
<protein>
    <submittedName>
        <fullName evidence="1">Uncharacterized protein</fullName>
    </submittedName>
</protein>
<accession>A0A553JTP7</accession>
<keyword evidence="2" id="KW-1185">Reference proteome</keyword>
<sequence>MNFESFIDKNEISAHTTFYFNGELTDGISLTRNKNLNHRRCDQTVRVTLDYFYLRANSKIHPVHSNNKYGEVVHESNVRLQVDKNLQNIERKKLEDDPSVISSNIGRIVFDASQTDAFRSNVEIETQKELTMNQFSPSGCNVSKHSTNGQPWSEEFHVGPIQLVQECAAGTLKQARKYIAKIEIDQGSRYFHHKIENWCIQRNIIYGWLK</sequence>
<comment type="caution">
    <text evidence="1">The sequence shown here is derived from an EMBL/GenBank/DDBJ whole genome shotgun (WGS) entry which is preliminary data.</text>
</comment>
<organism evidence="1 2">
    <name type="scientific">Shewanella hanedai</name>
    <name type="common">Alteromonas hanedai</name>
    <dbReference type="NCBI Taxonomy" id="25"/>
    <lineage>
        <taxon>Bacteria</taxon>
        <taxon>Pseudomonadati</taxon>
        <taxon>Pseudomonadota</taxon>
        <taxon>Gammaproteobacteria</taxon>
        <taxon>Alteromonadales</taxon>
        <taxon>Shewanellaceae</taxon>
        <taxon>Shewanella</taxon>
    </lineage>
</organism>
<name>A0A553JTP7_SHEHA</name>
<dbReference type="RefSeq" id="WP_143562929.1">
    <property type="nucleotide sequence ID" value="NZ_BMPL01000002.1"/>
</dbReference>
<proteinExistence type="predicted"/>
<dbReference type="AlphaFoldDB" id="A0A553JTP7"/>
<dbReference type="EMBL" id="VKGK01000002">
    <property type="protein sequence ID" value="TRY15832.1"/>
    <property type="molecule type" value="Genomic_DNA"/>
</dbReference>
<reference evidence="2" key="1">
    <citation type="submission" date="2019-07" db="EMBL/GenBank/DDBJ databases">
        <title>Shewanella sp. YLB-08 draft genomic sequence.</title>
        <authorList>
            <person name="Yu L."/>
        </authorList>
    </citation>
    <scope>NUCLEOTIDE SEQUENCE [LARGE SCALE GENOMIC DNA]</scope>
    <source>
        <strain evidence="2">JCM 20706</strain>
    </source>
</reference>
<gene>
    <name evidence="1" type="ORF">FN961_02280</name>
</gene>
<dbReference type="Proteomes" id="UP000318126">
    <property type="component" value="Unassembled WGS sequence"/>
</dbReference>